<sequence length="210" mass="22886">MSPKAQNLLDQDPQMGLNPASERDDEPVPTYESTLEMGGVSSNLAGSSNVANASAQAESGNPAAAAKNDKPAILHDPNSQGAIGDVGSSYAAPQTVIVLQPCQPIPQTHFTTHHQVPHIQEPLSNLRRGPPALKRFWKAFFLSFLIYIAFSISFNTVSHNAVRDGRRGRRPNDHGWNRGGEHSFPPSSDDRSDWLSIEHSGDRLNFQISK</sequence>
<gene>
    <name evidence="1" type="ORF">IE53DRAFT_365504</name>
</gene>
<keyword evidence="2" id="KW-1185">Reference proteome</keyword>
<dbReference type="Proteomes" id="UP000245626">
    <property type="component" value="Unassembled WGS sequence"/>
</dbReference>
<reference evidence="1 2" key="1">
    <citation type="journal article" date="2018" name="Mol. Biol. Evol.">
        <title>Broad Genomic Sampling Reveals a Smut Pathogenic Ancestry of the Fungal Clade Ustilaginomycotina.</title>
        <authorList>
            <person name="Kijpornyongpan T."/>
            <person name="Mondo S.J."/>
            <person name="Barry K."/>
            <person name="Sandor L."/>
            <person name="Lee J."/>
            <person name="Lipzen A."/>
            <person name="Pangilinan J."/>
            <person name="LaButti K."/>
            <person name="Hainaut M."/>
            <person name="Henrissat B."/>
            <person name="Grigoriev I.V."/>
            <person name="Spatafora J.W."/>
            <person name="Aime M.C."/>
        </authorList>
    </citation>
    <scope>NUCLEOTIDE SEQUENCE [LARGE SCALE GENOMIC DNA]</scope>
    <source>
        <strain evidence="1 2">SA 807</strain>
    </source>
</reference>
<proteinExistence type="predicted"/>
<name>A0ACD0P8A9_9BASI</name>
<evidence type="ECO:0000313" key="2">
    <source>
        <dbReference type="Proteomes" id="UP000245626"/>
    </source>
</evidence>
<dbReference type="EMBL" id="KZ819686">
    <property type="protein sequence ID" value="PWN54398.1"/>
    <property type="molecule type" value="Genomic_DNA"/>
</dbReference>
<protein>
    <submittedName>
        <fullName evidence="1">Uncharacterized protein</fullName>
    </submittedName>
</protein>
<organism evidence="1 2">
    <name type="scientific">Violaceomyces palustris</name>
    <dbReference type="NCBI Taxonomy" id="1673888"/>
    <lineage>
        <taxon>Eukaryota</taxon>
        <taxon>Fungi</taxon>
        <taxon>Dikarya</taxon>
        <taxon>Basidiomycota</taxon>
        <taxon>Ustilaginomycotina</taxon>
        <taxon>Ustilaginomycetes</taxon>
        <taxon>Violaceomycetales</taxon>
        <taxon>Violaceomycetaceae</taxon>
        <taxon>Violaceomyces</taxon>
    </lineage>
</organism>
<evidence type="ECO:0000313" key="1">
    <source>
        <dbReference type="EMBL" id="PWN54398.1"/>
    </source>
</evidence>
<accession>A0ACD0P8A9</accession>